<accession>B7P7N9</accession>
<organism>
    <name type="scientific">Ixodes scapularis</name>
    <name type="common">Black-legged tick</name>
    <name type="synonym">Deer tick</name>
    <dbReference type="NCBI Taxonomy" id="6945"/>
    <lineage>
        <taxon>Eukaryota</taxon>
        <taxon>Metazoa</taxon>
        <taxon>Ecdysozoa</taxon>
        <taxon>Arthropoda</taxon>
        <taxon>Chelicerata</taxon>
        <taxon>Arachnida</taxon>
        <taxon>Acari</taxon>
        <taxon>Parasitiformes</taxon>
        <taxon>Ixodida</taxon>
        <taxon>Ixodoidea</taxon>
        <taxon>Ixodidae</taxon>
        <taxon>Ixodinae</taxon>
        <taxon>Ixodes</taxon>
    </lineage>
</organism>
<name>B7P7N9_IXOSC</name>
<dbReference type="AlphaFoldDB" id="B7P7N9"/>
<sequence>MAAGCTGQAAGVNIVTRDSAACLTTGRKSRAACGSENKDRLSLERLASVGLSSEDFLPFRDIPSGPSS</sequence>
<evidence type="ECO:0000313" key="2">
    <source>
        <dbReference type="EnsemblMetazoa" id="ISCW002860-PA"/>
    </source>
</evidence>
<dbReference type="Proteomes" id="UP000001555">
    <property type="component" value="Unassembled WGS sequence"/>
</dbReference>
<gene>
    <name evidence="1" type="ORF">IscW_ISCW002860</name>
</gene>
<dbReference type="InParanoid" id="B7P7N9"/>
<dbReference type="EMBL" id="ABJB010550776">
    <property type="status" value="NOT_ANNOTATED_CDS"/>
    <property type="molecule type" value="Genomic_DNA"/>
</dbReference>
<proteinExistence type="predicted"/>
<dbReference type="VEuPathDB" id="VectorBase:ISCI002860"/>
<dbReference type="VEuPathDB" id="VectorBase:ISCW002860"/>
<keyword evidence="3" id="KW-1185">Reference proteome</keyword>
<evidence type="ECO:0000313" key="3">
    <source>
        <dbReference type="Proteomes" id="UP000001555"/>
    </source>
</evidence>
<dbReference type="EnsemblMetazoa" id="ISCW002860-RA">
    <property type="protein sequence ID" value="ISCW002860-PA"/>
    <property type="gene ID" value="ISCW002860"/>
</dbReference>
<dbReference type="EMBL" id="DS652836">
    <property type="protein sequence ID" value="EEC02611.1"/>
    <property type="molecule type" value="Genomic_DNA"/>
</dbReference>
<evidence type="ECO:0000313" key="1">
    <source>
        <dbReference type="EMBL" id="EEC02611.1"/>
    </source>
</evidence>
<reference evidence="2" key="2">
    <citation type="submission" date="2020-05" db="UniProtKB">
        <authorList>
            <consortium name="EnsemblMetazoa"/>
        </authorList>
    </citation>
    <scope>IDENTIFICATION</scope>
    <source>
        <strain evidence="2">wikel</strain>
    </source>
</reference>
<dbReference type="HOGENOM" id="CLU_2796786_0_0_1"/>
<reference evidence="1 3" key="1">
    <citation type="submission" date="2008-03" db="EMBL/GenBank/DDBJ databases">
        <title>Annotation of Ixodes scapularis.</title>
        <authorList>
            <consortium name="Ixodes scapularis Genome Project Consortium"/>
            <person name="Caler E."/>
            <person name="Hannick L.I."/>
            <person name="Bidwell S."/>
            <person name="Joardar V."/>
            <person name="Thiagarajan M."/>
            <person name="Amedeo P."/>
            <person name="Galinsky K.J."/>
            <person name="Schobel S."/>
            <person name="Inman J."/>
            <person name="Hostetler J."/>
            <person name="Miller J."/>
            <person name="Hammond M."/>
            <person name="Megy K."/>
            <person name="Lawson D."/>
            <person name="Kodira C."/>
            <person name="Sutton G."/>
            <person name="Meyer J."/>
            <person name="Hill C.A."/>
            <person name="Birren B."/>
            <person name="Nene V."/>
            <person name="Collins F."/>
            <person name="Alarcon-Chaidez F."/>
            <person name="Wikel S."/>
            <person name="Strausberg R."/>
        </authorList>
    </citation>
    <scope>NUCLEOTIDE SEQUENCE [LARGE SCALE GENOMIC DNA]</scope>
    <source>
        <strain evidence="3">Wikel</strain>
        <strain evidence="1">Wikel colony</strain>
    </source>
</reference>
<dbReference type="PaxDb" id="6945-B7P7N9"/>
<protein>
    <submittedName>
        <fullName evidence="1 2">Uncharacterized protein</fullName>
    </submittedName>
</protein>